<dbReference type="GeneID" id="108012556"/>
<accession>A0AB39ZD61</accession>
<feature type="compositionally biased region" description="Basic residues" evidence="1">
    <location>
        <begin position="153"/>
        <end position="163"/>
    </location>
</feature>
<evidence type="ECO:0000313" key="3">
    <source>
        <dbReference type="Proteomes" id="UP001652628"/>
    </source>
</evidence>
<evidence type="ECO:0000256" key="1">
    <source>
        <dbReference type="SAM" id="MobiDB-lite"/>
    </source>
</evidence>
<proteinExistence type="predicted"/>
<dbReference type="PANTHER" id="PTHR47595:SF1">
    <property type="entry name" value="MYB_SANT-LIKE DNA-BINDING DOMAIN-CONTAINING PROTEIN"/>
    <property type="match status" value="1"/>
</dbReference>
<evidence type="ECO:0000313" key="4">
    <source>
        <dbReference type="RefSeq" id="XP_016933458.2"/>
    </source>
</evidence>
<dbReference type="Gene3D" id="1.10.10.60">
    <property type="entry name" value="Homeodomain-like"/>
    <property type="match status" value="1"/>
</dbReference>
<protein>
    <recommendedName>
        <fullName evidence="2">Myb/SANT-like DNA-binding domain-containing protein</fullName>
    </recommendedName>
</protein>
<feature type="domain" description="Myb/SANT-like DNA-binding" evidence="2">
    <location>
        <begin position="8"/>
        <end position="98"/>
    </location>
</feature>
<reference evidence="4" key="1">
    <citation type="submission" date="2025-08" db="UniProtKB">
        <authorList>
            <consortium name="RefSeq"/>
        </authorList>
    </citation>
    <scope>IDENTIFICATION</scope>
</reference>
<dbReference type="AlphaFoldDB" id="A0AB39ZD61"/>
<keyword evidence="3" id="KW-1185">Reference proteome</keyword>
<organism evidence="3 4">
    <name type="scientific">Drosophila suzukii</name>
    <name type="common">Spotted-wing drosophila fruit fly</name>
    <dbReference type="NCBI Taxonomy" id="28584"/>
    <lineage>
        <taxon>Eukaryota</taxon>
        <taxon>Metazoa</taxon>
        <taxon>Ecdysozoa</taxon>
        <taxon>Arthropoda</taxon>
        <taxon>Hexapoda</taxon>
        <taxon>Insecta</taxon>
        <taxon>Pterygota</taxon>
        <taxon>Neoptera</taxon>
        <taxon>Endopterygota</taxon>
        <taxon>Diptera</taxon>
        <taxon>Brachycera</taxon>
        <taxon>Muscomorpha</taxon>
        <taxon>Ephydroidea</taxon>
        <taxon>Drosophilidae</taxon>
        <taxon>Drosophila</taxon>
        <taxon>Sophophora</taxon>
    </lineage>
</organism>
<dbReference type="Pfam" id="PF13837">
    <property type="entry name" value="Myb_DNA-bind_4"/>
    <property type="match status" value="1"/>
</dbReference>
<sequence length="261" mass="30331">MDIKYDEKKWNASNTRMLLTLYSQRQADFRNPKRKIKDVWGEMVVALQSHGMTDIDATQLDRKFRNLKKTYYCIKSKHLAKGPQYHPNWQFYDDMTEILKDEPVPWTQVLTMDDYSAMHTFLRDDDAYNPVNEMESGRMLSIGTTVRTVVPRPQKRPYRKRKLAMGEDNGRTGNGNKEPEQPTREADPVTVFNAAEPEPSSLAESKDELSIGTKEDALRHLRALQEYAMFQDNFRAIGLLMQAENAIQYPPKSDDFEVDQK</sequence>
<dbReference type="RefSeq" id="XP_016933458.2">
    <property type="nucleotide sequence ID" value="XM_017077969.4"/>
</dbReference>
<dbReference type="InterPro" id="IPR044822">
    <property type="entry name" value="Myb_DNA-bind_4"/>
</dbReference>
<feature type="region of interest" description="Disordered" evidence="1">
    <location>
        <begin position="149"/>
        <end position="186"/>
    </location>
</feature>
<evidence type="ECO:0000259" key="2">
    <source>
        <dbReference type="Pfam" id="PF13837"/>
    </source>
</evidence>
<feature type="compositionally biased region" description="Basic and acidic residues" evidence="1">
    <location>
        <begin position="177"/>
        <end position="186"/>
    </location>
</feature>
<name>A0AB39ZD61_DROSZ</name>
<dbReference type="PANTHER" id="PTHR47595">
    <property type="entry name" value="HEAT SHOCK 70 KDA PROTEIN 14"/>
    <property type="match status" value="1"/>
</dbReference>
<gene>
    <name evidence="4" type="primary">LOC108012556</name>
</gene>
<dbReference type="Proteomes" id="UP001652628">
    <property type="component" value="Chromosome 3"/>
</dbReference>